<feature type="chain" id="PRO_5040284452" evidence="1">
    <location>
        <begin position="31"/>
        <end position="68"/>
    </location>
</feature>
<feature type="signal peptide" evidence="1">
    <location>
        <begin position="1"/>
        <end position="30"/>
    </location>
</feature>
<accession>A0A9Q0TSY7</accession>
<proteinExistence type="predicted"/>
<dbReference type="AlphaFoldDB" id="A0A9Q0TSY7"/>
<evidence type="ECO:0000256" key="1">
    <source>
        <dbReference type="SAM" id="SignalP"/>
    </source>
</evidence>
<organism evidence="2 3">
    <name type="scientific">Salix koriyanagi</name>
    <dbReference type="NCBI Taxonomy" id="2511006"/>
    <lineage>
        <taxon>Eukaryota</taxon>
        <taxon>Viridiplantae</taxon>
        <taxon>Streptophyta</taxon>
        <taxon>Embryophyta</taxon>
        <taxon>Tracheophyta</taxon>
        <taxon>Spermatophyta</taxon>
        <taxon>Magnoliopsida</taxon>
        <taxon>eudicotyledons</taxon>
        <taxon>Gunneridae</taxon>
        <taxon>Pentapetalae</taxon>
        <taxon>rosids</taxon>
        <taxon>fabids</taxon>
        <taxon>Malpighiales</taxon>
        <taxon>Salicaceae</taxon>
        <taxon>Saliceae</taxon>
        <taxon>Salix</taxon>
    </lineage>
</organism>
<protein>
    <submittedName>
        <fullName evidence="2">Uncharacterized protein</fullName>
    </submittedName>
</protein>
<gene>
    <name evidence="2" type="ORF">OIU74_009745</name>
</gene>
<keyword evidence="1" id="KW-0732">Signal</keyword>
<evidence type="ECO:0000313" key="2">
    <source>
        <dbReference type="EMBL" id="KAJ6717287.1"/>
    </source>
</evidence>
<name>A0A9Q0TSY7_9ROSI</name>
<dbReference type="EMBL" id="JAPFFM010000014">
    <property type="protein sequence ID" value="KAJ6717287.1"/>
    <property type="molecule type" value="Genomic_DNA"/>
</dbReference>
<evidence type="ECO:0000313" key="3">
    <source>
        <dbReference type="Proteomes" id="UP001151752"/>
    </source>
</evidence>
<reference evidence="2" key="1">
    <citation type="submission" date="2022-11" db="EMBL/GenBank/DDBJ databases">
        <authorList>
            <person name="Hyden B.L."/>
            <person name="Feng K."/>
            <person name="Yates T."/>
            <person name="Jawdy S."/>
            <person name="Smart L.B."/>
            <person name="Muchero W."/>
        </authorList>
    </citation>
    <scope>NUCLEOTIDE SEQUENCE</scope>
    <source>
        <tissue evidence="2">Shoot tip</tissue>
    </source>
</reference>
<keyword evidence="3" id="KW-1185">Reference proteome</keyword>
<dbReference type="Proteomes" id="UP001151752">
    <property type="component" value="Chromosome 9"/>
</dbReference>
<reference evidence="2" key="2">
    <citation type="journal article" date="2023" name="Int. J. Mol. Sci.">
        <title>De Novo Assembly and Annotation of 11 Diverse Shrub Willow (Salix) Genomes Reveals Novel Gene Organization in Sex-Linked Regions.</title>
        <authorList>
            <person name="Hyden B."/>
            <person name="Feng K."/>
            <person name="Yates T.B."/>
            <person name="Jawdy S."/>
            <person name="Cereghino C."/>
            <person name="Smart L.B."/>
            <person name="Muchero W."/>
        </authorList>
    </citation>
    <scope>NUCLEOTIDE SEQUENCE</scope>
    <source>
        <tissue evidence="2">Shoot tip</tissue>
    </source>
</reference>
<comment type="caution">
    <text evidence="2">The sequence shown here is derived from an EMBL/GenBank/DDBJ whole genome shotgun (WGS) entry which is preliminary data.</text>
</comment>
<sequence length="68" mass="7424">MQVDKCSSTETSKNLNLLLPIILIFQLCCAACQSGSSSKYRTTIGNHELLRNGMYLKTSSKNTAIVAL</sequence>